<dbReference type="EMBL" id="JAVHNR010000001">
    <property type="protein sequence ID" value="KAK6357108.1"/>
    <property type="molecule type" value="Genomic_DNA"/>
</dbReference>
<comment type="caution">
    <text evidence="1">The sequence shown here is derived from an EMBL/GenBank/DDBJ whole genome shotgun (WGS) entry which is preliminary data.</text>
</comment>
<name>A0AAN8N1B0_9PEZI</name>
<protein>
    <submittedName>
        <fullName evidence="1">Uncharacterized protein</fullName>
    </submittedName>
</protein>
<evidence type="ECO:0000313" key="2">
    <source>
        <dbReference type="Proteomes" id="UP001313282"/>
    </source>
</evidence>
<dbReference type="AlphaFoldDB" id="A0AAN8N1B0"/>
<keyword evidence="2" id="KW-1185">Reference proteome</keyword>
<sequence>MPQHTYFLEHRFIYTKPRRLFSAEIDTILYTQRAPSHYFQEPQFMDKLPPPFDIPSATSGPFYHQITLIYEYPHSPPGKAHVVWSIGRPVNEFDLPLGGNLPPRAILPAPDKAPVPNYPIAPIVPSPLATVRTINPIPIVPQYPILPVGQLIFQPLLPTVATYTTKGPPPPFAGSTSGRDHDWISAMCGCMWHTLILKDGTRATIRGACCNEPWCRWPV</sequence>
<gene>
    <name evidence="1" type="ORF">TWF718_001434</name>
</gene>
<proteinExistence type="predicted"/>
<reference evidence="1 2" key="1">
    <citation type="submission" date="2019-10" db="EMBL/GenBank/DDBJ databases">
        <authorList>
            <person name="Palmer J.M."/>
        </authorList>
    </citation>
    <scope>NUCLEOTIDE SEQUENCE [LARGE SCALE GENOMIC DNA]</scope>
    <source>
        <strain evidence="1 2">TWF718</strain>
    </source>
</reference>
<evidence type="ECO:0000313" key="1">
    <source>
        <dbReference type="EMBL" id="KAK6357108.1"/>
    </source>
</evidence>
<accession>A0AAN8N1B0</accession>
<dbReference type="Proteomes" id="UP001313282">
    <property type="component" value="Unassembled WGS sequence"/>
</dbReference>
<organism evidence="1 2">
    <name type="scientific">Orbilia javanica</name>
    <dbReference type="NCBI Taxonomy" id="47235"/>
    <lineage>
        <taxon>Eukaryota</taxon>
        <taxon>Fungi</taxon>
        <taxon>Dikarya</taxon>
        <taxon>Ascomycota</taxon>
        <taxon>Pezizomycotina</taxon>
        <taxon>Orbiliomycetes</taxon>
        <taxon>Orbiliales</taxon>
        <taxon>Orbiliaceae</taxon>
        <taxon>Orbilia</taxon>
    </lineage>
</organism>